<dbReference type="InterPro" id="IPR038087">
    <property type="entry name" value="RNAP_delta_N_dom_sf"/>
</dbReference>
<name>A0ABW3GY01_9BACL</name>
<dbReference type="NCBIfam" id="TIGR04567">
    <property type="entry name" value="RNAP_delt_lowGC"/>
    <property type="match status" value="1"/>
</dbReference>
<dbReference type="InterPro" id="IPR029757">
    <property type="entry name" value="RpoE"/>
</dbReference>
<comment type="caution">
    <text evidence="9">The sequence shown here is derived from an EMBL/GenBank/DDBJ whole genome shotgun (WGS) entry which is preliminary data.</text>
</comment>
<evidence type="ECO:0000256" key="3">
    <source>
        <dbReference type="ARBA" id="ARBA00022679"/>
    </source>
</evidence>
<dbReference type="HAMAP" id="MF_00357">
    <property type="entry name" value="RNApol_bact_RpoE"/>
    <property type="match status" value="1"/>
</dbReference>
<organism evidence="9 10">
    <name type="scientific">Savagea faecisuis</name>
    <dbReference type="NCBI Taxonomy" id="1274803"/>
    <lineage>
        <taxon>Bacteria</taxon>
        <taxon>Bacillati</taxon>
        <taxon>Bacillota</taxon>
        <taxon>Bacilli</taxon>
        <taxon>Bacillales</taxon>
        <taxon>Caryophanaceae</taxon>
        <taxon>Savagea</taxon>
    </lineage>
</organism>
<keyword evidence="2 6" id="KW-0240">DNA-directed RNA polymerase</keyword>
<feature type="region of interest" description="Disordered" evidence="7">
    <location>
        <begin position="96"/>
        <end position="190"/>
    </location>
</feature>
<proteinExistence type="inferred from homology"/>
<dbReference type="GO" id="GO:0003899">
    <property type="term" value="F:DNA-directed RNA polymerase activity"/>
    <property type="evidence" value="ECO:0007669"/>
    <property type="project" value="UniProtKB-EC"/>
</dbReference>
<feature type="domain" description="HTH HARE-type" evidence="8">
    <location>
        <begin position="14"/>
        <end position="81"/>
    </location>
</feature>
<dbReference type="Pfam" id="PF05066">
    <property type="entry name" value="HARE-HTH"/>
    <property type="match status" value="1"/>
</dbReference>
<dbReference type="RefSeq" id="WP_381008815.1">
    <property type="nucleotide sequence ID" value="NZ_JBHTJF010000001.1"/>
</dbReference>
<dbReference type="GO" id="GO:0000428">
    <property type="term" value="C:DNA-directed RNA polymerase complex"/>
    <property type="evidence" value="ECO:0007669"/>
    <property type="project" value="UniProtKB-KW"/>
</dbReference>
<evidence type="ECO:0000313" key="9">
    <source>
        <dbReference type="EMBL" id="MFD0942321.1"/>
    </source>
</evidence>
<gene>
    <name evidence="6 9" type="primary">rpoE</name>
    <name evidence="9" type="ORF">ACFQ0V_00770</name>
</gene>
<comment type="similarity">
    <text evidence="1 6">Belongs to the RpoE family.</text>
</comment>
<reference evidence="10" key="1">
    <citation type="journal article" date="2019" name="Int. J. Syst. Evol. Microbiol.">
        <title>The Global Catalogue of Microorganisms (GCM) 10K type strain sequencing project: providing services to taxonomists for standard genome sequencing and annotation.</title>
        <authorList>
            <consortium name="The Broad Institute Genomics Platform"/>
            <consortium name="The Broad Institute Genome Sequencing Center for Infectious Disease"/>
            <person name="Wu L."/>
            <person name="Ma J."/>
        </authorList>
    </citation>
    <scope>NUCLEOTIDE SEQUENCE [LARGE SCALE GENOMIC DNA]</scope>
    <source>
        <strain evidence="10">CCUG 63563</strain>
    </source>
</reference>
<evidence type="ECO:0000256" key="5">
    <source>
        <dbReference type="ARBA" id="ARBA00023163"/>
    </source>
</evidence>
<keyword evidence="5 6" id="KW-0804">Transcription</keyword>
<evidence type="ECO:0000256" key="1">
    <source>
        <dbReference type="ARBA" id="ARBA00009828"/>
    </source>
</evidence>
<feature type="compositionally biased region" description="Acidic residues" evidence="7">
    <location>
        <begin position="106"/>
        <end position="190"/>
    </location>
</feature>
<accession>A0ABW3GY01</accession>
<dbReference type="PROSITE" id="PS51913">
    <property type="entry name" value="HTH_HARE"/>
    <property type="match status" value="1"/>
</dbReference>
<comment type="function">
    <text evidence="6">Participates in both the initiation and recycling phases of transcription. In the presence of the delta subunit, RNAP displays an increased specificity of transcription, a decreased affinity for nucleic acids, and an increased efficiency of RNA synthesis because of enhanced recycling.</text>
</comment>
<protein>
    <recommendedName>
        <fullName evidence="6">Probable DNA-directed RNA polymerase subunit delta</fullName>
    </recommendedName>
    <alternativeName>
        <fullName evidence="6">RNAP delta factor</fullName>
    </alternativeName>
</protein>
<evidence type="ECO:0000256" key="2">
    <source>
        <dbReference type="ARBA" id="ARBA00022478"/>
    </source>
</evidence>
<keyword evidence="4 6" id="KW-0548">Nucleotidyltransferase</keyword>
<dbReference type="EMBL" id="JBHTJF010000001">
    <property type="protein sequence ID" value="MFD0942321.1"/>
    <property type="molecule type" value="Genomic_DNA"/>
</dbReference>
<dbReference type="Proteomes" id="UP001596976">
    <property type="component" value="Unassembled WGS sequence"/>
</dbReference>
<evidence type="ECO:0000313" key="10">
    <source>
        <dbReference type="Proteomes" id="UP001596976"/>
    </source>
</evidence>
<sequence length="190" mass="22471">MDITNMTKKQLKEESLIDLAYVLLTSNKEPVTVQDLFDDIRRLTGFTIKEMDQKKLQFYTDMNIDGRFLALSDGLWGLREWYPVDQIAEETAPVVKARKKKKKAYEEDELLDEEVFEEDYEELGEEDLEDEDEDDEDEDEEEVFIEPEADIDEDDLIEEDEDGLELIDEDLELEDDDDYDDENEDEEEDL</sequence>
<comment type="subunit">
    <text evidence="6">RNAP is composed of a core of 2 alpha, a beta and a beta' subunits. The core is associated with a delta subunit and one of several sigma factors.</text>
</comment>
<evidence type="ECO:0000256" key="6">
    <source>
        <dbReference type="HAMAP-Rule" id="MF_00357"/>
    </source>
</evidence>
<keyword evidence="10" id="KW-1185">Reference proteome</keyword>
<dbReference type="InterPro" id="IPR007759">
    <property type="entry name" value="Asxl_HARE-HTH"/>
</dbReference>
<evidence type="ECO:0000256" key="7">
    <source>
        <dbReference type="SAM" id="MobiDB-lite"/>
    </source>
</evidence>
<dbReference type="Gene3D" id="1.10.10.1250">
    <property type="entry name" value="RNA polymerase, subunit delta, N-terminal domain"/>
    <property type="match status" value="1"/>
</dbReference>
<keyword evidence="3 6" id="KW-0808">Transferase</keyword>
<evidence type="ECO:0000256" key="4">
    <source>
        <dbReference type="ARBA" id="ARBA00022695"/>
    </source>
</evidence>
<evidence type="ECO:0000259" key="8">
    <source>
        <dbReference type="PROSITE" id="PS51913"/>
    </source>
</evidence>